<dbReference type="GO" id="GO:0046512">
    <property type="term" value="P:sphingosine biosynthetic process"/>
    <property type="evidence" value="ECO:0007669"/>
    <property type="project" value="TreeGrafter"/>
</dbReference>
<dbReference type="GO" id="GO:0017040">
    <property type="term" value="F:N-acylsphingosine amidohydrolase activity"/>
    <property type="evidence" value="ECO:0007669"/>
    <property type="project" value="UniProtKB-UniRule"/>
</dbReference>
<protein>
    <recommendedName>
        <fullName evidence="3">Neutral ceramidase</fullName>
        <ecNumber evidence="3">3.5.1.23</ecNumber>
    </recommendedName>
</protein>
<dbReference type="KEGG" id="rhoz:GXP67_03210"/>
<evidence type="ECO:0000313" key="6">
    <source>
        <dbReference type="Proteomes" id="UP000480178"/>
    </source>
</evidence>
<feature type="binding site" evidence="2">
    <location>
        <position position="242"/>
    </location>
    <ligand>
        <name>Zn(2+)</name>
        <dbReference type="ChEBI" id="CHEBI:29105"/>
    </ligand>
</feature>
<dbReference type="EC" id="3.5.1.23" evidence="3"/>
<dbReference type="Pfam" id="PF04734">
    <property type="entry name" value="Ceramidase_alk"/>
    <property type="match status" value="1"/>
</dbReference>
<evidence type="ECO:0000313" key="5">
    <source>
        <dbReference type="EMBL" id="QHT65745.1"/>
    </source>
</evidence>
<organism evidence="5 6">
    <name type="scientific">Rhodocytophaga rosea</name>
    <dbReference type="NCBI Taxonomy" id="2704465"/>
    <lineage>
        <taxon>Bacteria</taxon>
        <taxon>Pseudomonadati</taxon>
        <taxon>Bacteroidota</taxon>
        <taxon>Cytophagia</taxon>
        <taxon>Cytophagales</taxon>
        <taxon>Rhodocytophagaceae</taxon>
        <taxon>Rhodocytophaga</taxon>
    </lineage>
</organism>
<proteinExistence type="inferred from homology"/>
<dbReference type="GO" id="GO:0016020">
    <property type="term" value="C:membrane"/>
    <property type="evidence" value="ECO:0007669"/>
    <property type="project" value="GOC"/>
</dbReference>
<dbReference type="EMBL" id="CP048222">
    <property type="protein sequence ID" value="QHT65745.1"/>
    <property type="molecule type" value="Genomic_DNA"/>
</dbReference>
<dbReference type="GO" id="GO:0046872">
    <property type="term" value="F:metal ion binding"/>
    <property type="evidence" value="ECO:0007669"/>
    <property type="project" value="UniProtKB-KW"/>
</dbReference>
<dbReference type="Proteomes" id="UP000480178">
    <property type="component" value="Chromosome"/>
</dbReference>
<dbReference type="GO" id="GO:0046514">
    <property type="term" value="P:ceramide catabolic process"/>
    <property type="evidence" value="ECO:0007669"/>
    <property type="project" value="InterPro"/>
</dbReference>
<comment type="catalytic activity">
    <reaction evidence="3">
        <text>an N-acylsphing-4-enine + H2O = sphing-4-enine + a fatty acid</text>
        <dbReference type="Rhea" id="RHEA:20856"/>
        <dbReference type="ChEBI" id="CHEBI:15377"/>
        <dbReference type="ChEBI" id="CHEBI:28868"/>
        <dbReference type="ChEBI" id="CHEBI:52639"/>
        <dbReference type="ChEBI" id="CHEBI:57756"/>
        <dbReference type="EC" id="3.5.1.23"/>
    </reaction>
</comment>
<evidence type="ECO:0000256" key="3">
    <source>
        <dbReference type="RuleBase" id="RU366019"/>
    </source>
</evidence>
<dbReference type="GO" id="GO:0005576">
    <property type="term" value="C:extracellular region"/>
    <property type="evidence" value="ECO:0007669"/>
    <property type="project" value="TreeGrafter"/>
</dbReference>
<sequence>MKKSIVLFVLICVCIALILQSCLLSKIDRTPYQQTDYYAALQAQLDTFSIDSLQLYGDTLQAGWAKANITPSTPVPMAGYGSRRGQKYTVVHDSIWARAVVFDNGKQKAAWVSLDLLIVPPEVKESLKKALPGIGFSIDQTYLTATHTHSSIGGWAKKLVGRLIAGKYDENVIKLITNGIVNAIRQADIHKQKAKIGLGTYYARELVNHRITNEGKVDSTVYVFKIQQASGATAAIVSFTAHATCLASKDYSLSRDYPGALVDSLEKNKEIDFAAFGAGGVGSHSPAAEGAEFEKIANMASLLSHRINTGFDSIALKYQTQLANRELALPLRKPQWRISENWRLRPWLFYSLYGDYPATLSILKTGNLTWIGTPCDFSGELALQVQKPAQHPLIINSFNGGYIGYITEDSYYDRNHYETRVMNWFGPENGAYFLETINQLMKKL</sequence>
<accession>A0A6C0GCR3</accession>
<comment type="similarity">
    <text evidence="3">Belongs to the neutral ceramidase family.</text>
</comment>
<dbReference type="PANTHER" id="PTHR12670">
    <property type="entry name" value="CERAMIDASE"/>
    <property type="match status" value="1"/>
</dbReference>
<dbReference type="InterPro" id="IPR031329">
    <property type="entry name" value="NEUT/ALK_ceramidase_N"/>
</dbReference>
<reference evidence="5 6" key="1">
    <citation type="submission" date="2020-01" db="EMBL/GenBank/DDBJ databases">
        <authorList>
            <person name="Kim M.K."/>
        </authorList>
    </citation>
    <scope>NUCLEOTIDE SEQUENCE [LARGE SCALE GENOMIC DNA]</scope>
    <source>
        <strain evidence="5 6">172606-1</strain>
    </source>
</reference>
<gene>
    <name evidence="5" type="ORF">GXP67_03210</name>
</gene>
<feature type="binding site" evidence="2">
    <location>
        <position position="147"/>
    </location>
    <ligand>
        <name>Zn(2+)</name>
        <dbReference type="ChEBI" id="CHEBI:29105"/>
    </ligand>
</feature>
<comment type="cofactor">
    <cofactor evidence="2">
        <name>Zn(2+)</name>
        <dbReference type="ChEBI" id="CHEBI:29105"/>
    </cofactor>
    <text evidence="2">Binds 1 zinc ion per subunit.</text>
</comment>
<evidence type="ECO:0000256" key="1">
    <source>
        <dbReference type="PIRSR" id="PIRSR606823-1"/>
    </source>
</evidence>
<keyword evidence="3" id="KW-0746">Sphingolipid metabolism</keyword>
<feature type="domain" description="Neutral/alkaline non-lysosomal ceramidase N-terminal" evidence="4">
    <location>
        <begin position="62"/>
        <end position="295"/>
    </location>
</feature>
<keyword evidence="2" id="KW-0862">Zinc</keyword>
<dbReference type="InterPro" id="IPR006823">
    <property type="entry name" value="Ceramidase_alk"/>
</dbReference>
<dbReference type="RefSeq" id="WP_162441824.1">
    <property type="nucleotide sequence ID" value="NZ_CP048222.1"/>
</dbReference>
<name>A0A6C0GCR3_9BACT</name>
<feature type="active site" description="Nucleophile" evidence="1">
    <location>
        <position position="285"/>
    </location>
</feature>
<keyword evidence="3" id="KW-0378">Hydrolase</keyword>
<keyword evidence="2" id="KW-0479">Metal-binding</keyword>
<keyword evidence="3" id="KW-0443">Lipid metabolism</keyword>
<dbReference type="PANTHER" id="PTHR12670:SF1">
    <property type="entry name" value="NEUTRAL CERAMIDASE"/>
    <property type="match status" value="1"/>
</dbReference>
<dbReference type="AlphaFoldDB" id="A0A6C0GCR3"/>
<evidence type="ECO:0000256" key="2">
    <source>
        <dbReference type="PIRSR" id="PIRSR606823-2"/>
    </source>
</evidence>
<evidence type="ECO:0000259" key="4">
    <source>
        <dbReference type="Pfam" id="PF04734"/>
    </source>
</evidence>
<dbReference type="GO" id="GO:0042759">
    <property type="term" value="P:long-chain fatty acid biosynthetic process"/>
    <property type="evidence" value="ECO:0007669"/>
    <property type="project" value="TreeGrafter"/>
</dbReference>
<keyword evidence="6" id="KW-1185">Reference proteome</keyword>
<dbReference type="PROSITE" id="PS51257">
    <property type="entry name" value="PROKAR_LIPOPROTEIN"/>
    <property type="match status" value="1"/>
</dbReference>